<proteinExistence type="predicted"/>
<keyword evidence="2" id="KW-0328">Glycosyltransferase</keyword>
<dbReference type="Gene3D" id="2.60.120.200">
    <property type="match status" value="1"/>
</dbReference>
<dbReference type="SUPFAM" id="SSF49899">
    <property type="entry name" value="Concanavalin A-like lectins/glucanases"/>
    <property type="match status" value="1"/>
</dbReference>
<evidence type="ECO:0000256" key="1">
    <source>
        <dbReference type="ARBA" id="ARBA00004323"/>
    </source>
</evidence>
<evidence type="ECO:0000313" key="10">
    <source>
        <dbReference type="EMBL" id="PSL17574.1"/>
    </source>
</evidence>
<accession>A0A2P8F787</accession>
<dbReference type="OrthoDB" id="7981249at2"/>
<keyword evidence="4" id="KW-0812">Transmembrane</keyword>
<evidence type="ECO:0000256" key="6">
    <source>
        <dbReference type="ARBA" id="ARBA00022989"/>
    </source>
</evidence>
<protein>
    <submittedName>
        <fullName evidence="10">Galactose binding lectin-like protein</fullName>
    </submittedName>
</protein>
<evidence type="ECO:0000256" key="3">
    <source>
        <dbReference type="ARBA" id="ARBA00022679"/>
    </source>
</evidence>
<evidence type="ECO:0000256" key="2">
    <source>
        <dbReference type="ARBA" id="ARBA00022676"/>
    </source>
</evidence>
<dbReference type="Proteomes" id="UP000240418">
    <property type="component" value="Unassembled WGS sequence"/>
</dbReference>
<feature type="domain" description="Galectin" evidence="9">
    <location>
        <begin position="1"/>
        <end position="129"/>
    </location>
</feature>
<dbReference type="EMBL" id="PYGJ01000016">
    <property type="protein sequence ID" value="PSL17574.1"/>
    <property type="molecule type" value="Genomic_DNA"/>
</dbReference>
<evidence type="ECO:0000259" key="9">
    <source>
        <dbReference type="PROSITE" id="PS51304"/>
    </source>
</evidence>
<comment type="caution">
    <text evidence="10">The sequence shown here is derived from an EMBL/GenBank/DDBJ whole genome shotgun (WGS) entry which is preliminary data.</text>
</comment>
<dbReference type="Pfam" id="PF00337">
    <property type="entry name" value="Gal-bind_lectin"/>
    <property type="match status" value="1"/>
</dbReference>
<dbReference type="PANTHER" id="PTHR11214">
    <property type="entry name" value="BETA-1,3-N-ACETYLGLUCOSAMINYLTRANSFERASE"/>
    <property type="match status" value="1"/>
</dbReference>
<evidence type="ECO:0000313" key="11">
    <source>
        <dbReference type="Proteomes" id="UP000240418"/>
    </source>
</evidence>
<dbReference type="PROSITE" id="PS51304">
    <property type="entry name" value="GALECTIN"/>
    <property type="match status" value="1"/>
</dbReference>
<dbReference type="InterPro" id="IPR013320">
    <property type="entry name" value="ConA-like_dom_sf"/>
</dbReference>
<keyword evidence="5" id="KW-0735">Signal-anchor</keyword>
<name>A0A2P8F787_9RHOB</name>
<comment type="subcellular location">
    <subcellularLocation>
        <location evidence="1">Golgi apparatus membrane</location>
        <topology evidence="1">Single-pass type II membrane protein</topology>
    </subcellularLocation>
</comment>
<keyword evidence="8" id="KW-0472">Membrane</keyword>
<reference evidence="10 11" key="1">
    <citation type="submission" date="2018-03" db="EMBL/GenBank/DDBJ databases">
        <title>Genomic Encyclopedia of Archaeal and Bacterial Type Strains, Phase II (KMG-II): from individual species to whole genera.</title>
        <authorList>
            <person name="Goeker M."/>
        </authorList>
    </citation>
    <scope>NUCLEOTIDE SEQUENCE [LARGE SCALE GENOMIC DNA]</scope>
    <source>
        <strain evidence="10 11">DSM 100673</strain>
    </source>
</reference>
<dbReference type="GO" id="GO:0006493">
    <property type="term" value="P:protein O-linked glycosylation"/>
    <property type="evidence" value="ECO:0007669"/>
    <property type="project" value="TreeGrafter"/>
</dbReference>
<dbReference type="PANTHER" id="PTHR11214:SF3">
    <property type="entry name" value="BETA-1,3-GALACTOSYLTRANSFERASE 6"/>
    <property type="match status" value="1"/>
</dbReference>
<dbReference type="Pfam" id="PF01762">
    <property type="entry name" value="Galactosyl_T"/>
    <property type="match status" value="1"/>
</dbReference>
<keyword evidence="3" id="KW-0808">Transferase</keyword>
<dbReference type="SUPFAM" id="SSF53448">
    <property type="entry name" value="Nucleotide-diphospho-sugar transferases"/>
    <property type="match status" value="1"/>
</dbReference>
<dbReference type="Gene3D" id="3.90.550.50">
    <property type="match status" value="1"/>
</dbReference>
<evidence type="ECO:0000256" key="7">
    <source>
        <dbReference type="ARBA" id="ARBA00023034"/>
    </source>
</evidence>
<dbReference type="InterPro" id="IPR029044">
    <property type="entry name" value="Nucleotide-diphossugar_trans"/>
</dbReference>
<dbReference type="RefSeq" id="WP_106609907.1">
    <property type="nucleotide sequence ID" value="NZ_PYGJ01000016.1"/>
</dbReference>
<gene>
    <name evidence="10" type="ORF">CLV88_11621</name>
</gene>
<dbReference type="InterPro" id="IPR002659">
    <property type="entry name" value="Glyco_trans_31"/>
</dbReference>
<keyword evidence="6" id="KW-1133">Transmembrane helix</keyword>
<evidence type="ECO:0000256" key="8">
    <source>
        <dbReference type="ARBA" id="ARBA00023136"/>
    </source>
</evidence>
<evidence type="ECO:0000256" key="4">
    <source>
        <dbReference type="ARBA" id="ARBA00022692"/>
    </source>
</evidence>
<dbReference type="InterPro" id="IPR001079">
    <property type="entry name" value="Galectin_CRD"/>
</dbReference>
<keyword evidence="7" id="KW-0333">Golgi apparatus</keyword>
<organism evidence="10 11">
    <name type="scientific">Shimia abyssi</name>
    <dbReference type="NCBI Taxonomy" id="1662395"/>
    <lineage>
        <taxon>Bacteria</taxon>
        <taxon>Pseudomonadati</taxon>
        <taxon>Pseudomonadota</taxon>
        <taxon>Alphaproteobacteria</taxon>
        <taxon>Rhodobacterales</taxon>
        <taxon>Roseobacteraceae</taxon>
    </lineage>
</organism>
<keyword evidence="10" id="KW-0430">Lectin</keyword>
<sequence length="1355" mass="152895">MMLAFNSQKRAALRCRATFSEHSYANFSFFDPATQDILFHLSLRFGEQTAVLNKRFCDTWGGEQKKAVALRLSENHVEILLSPPAVTVFINGKKVFSERRRYPHLDKVRYLDFQGGVVDGSLALDCTVAPPDAQLRITHDLRLAGHLFQSPAQPTFYSLSCSAPTEAPRLLSFCIQDQLIRNRQSGTELGLRGLLPGRLWADLPPYETLTLELLADSTPIGLHAQLSRPELREIIELLCTAKSASPDTTTLLLAIEHVRFAQIWETLSDNAQHSLLETAERHGVTSFLFPNSLPSYDTSMTASSPHKKEAEKIPRSLLQKLSNTDEDIIDLLGQLPDPQNTTRGFLAAELPELFFFSKDGKRRQGQHFFDLLPATSKGSMSWHRGTALPRLLFQEDVEAMTELMATLHVETGEHIATPALAWTLQAVICGHPVSLPWAQREEIIRAYMALMDRWASVPWGRTACSTLVQTAVTFLEHIDLVPEPFGHEIEDFILRIHGLSAHFWHLLDMATKRHAIVPSSKCKAGQRAFQKIENGARDDETAIETALSFFAPLKSPNLPKVRREILGVSGTTTTPRHSLIGRMRSSGLAFDETALRTLAYPGIETFTKAEQAELGAAARQEIIRRYEELPKAPALSLQTRASHQISHLIRNLHSGGENERTFLELETIDRNLQALMDSQTGYLGFGLYLVLFRQLLDLSASQSTQHVFCQITQLFQHLPEAAHEAPAVLSARFALSAVPVTTDDRYQKVLTSFLGSSMPSMALPPETRIHLEPSGIFDTLVVVFSCRAHLDSRIPAMKTAWLGKLDALGIPYVVVVGQGQGTLNDDILELDAPDDYEGLPQKTLAAVKWVYEKTCYSHLLKIDDDSFLDADAFFHAQSYRKFDYYGRFLSREVGQMDRLWHCEKSTSKRGRLEIDKSPEPSTYADGGSAYCLSRRAMAHLLENQRRLDGIDLILSSFMEDKLIGDLLALSKITVSEEDYYVSIRRRLSPTSPPVPRWENSFFSSRATPVVQHHLDEISGQSLAVKLQESWKLYPKKIWPSYSAPKLRYNSNALELVSSEKTLQHIIAAPITVVSCVRNELRMLPQFLEHYRRLGVEGFLIVDNLSDDGTLEYLLDQPDVSVFSADTDYKAAQYGAVWQQTLLSNFRVGKWSLIADADEFLVLEGTSLSSFNALLEEMEAFGADAGRVLMLDMYPSGPLSKTPFDTRDPIEQACYIDKAPFLRTWPGLGRFCNGKTFTSATRHRLFPDARPNLFLAQKIALLKYKPWMQLSAGLHYAADITLAQRDLLFWHFKYHARFLEKIHEEVNRNQHFNNAEEYRRYQNRLSGSTDTIYQAHLSCRWHESTDVQDILKGIRL</sequence>
<dbReference type="GO" id="GO:0016020">
    <property type="term" value="C:membrane"/>
    <property type="evidence" value="ECO:0007669"/>
    <property type="project" value="InterPro"/>
</dbReference>
<dbReference type="Pfam" id="PF13704">
    <property type="entry name" value="Glyco_tranf_2_4"/>
    <property type="match status" value="1"/>
</dbReference>
<keyword evidence="11" id="KW-1185">Reference proteome</keyword>
<evidence type="ECO:0000256" key="5">
    <source>
        <dbReference type="ARBA" id="ARBA00022968"/>
    </source>
</evidence>
<dbReference type="GO" id="GO:0008378">
    <property type="term" value="F:galactosyltransferase activity"/>
    <property type="evidence" value="ECO:0007669"/>
    <property type="project" value="UniProtKB-ARBA"/>
</dbReference>
<dbReference type="GO" id="GO:0030246">
    <property type="term" value="F:carbohydrate binding"/>
    <property type="evidence" value="ECO:0007669"/>
    <property type="project" value="UniProtKB-KW"/>
</dbReference>